<organism evidence="1 2">
    <name type="scientific">Candidatus Scatomorpha intestinavium</name>
    <dbReference type="NCBI Taxonomy" id="2840922"/>
    <lineage>
        <taxon>Bacteria</taxon>
        <taxon>Bacillati</taxon>
        <taxon>Bacillota</taxon>
        <taxon>Clostridia</taxon>
        <taxon>Eubacteriales</taxon>
        <taxon>Candidatus Scatomorpha</taxon>
    </lineage>
</organism>
<evidence type="ECO:0000313" key="2">
    <source>
        <dbReference type="Proteomes" id="UP000824262"/>
    </source>
</evidence>
<dbReference type="Proteomes" id="UP000824262">
    <property type="component" value="Unassembled WGS sequence"/>
</dbReference>
<protein>
    <submittedName>
        <fullName evidence="1">Uncharacterized protein</fullName>
    </submittedName>
</protein>
<dbReference type="EMBL" id="DVGA01000113">
    <property type="protein sequence ID" value="HIQ79535.1"/>
    <property type="molecule type" value="Genomic_DNA"/>
</dbReference>
<reference evidence="1" key="1">
    <citation type="submission" date="2020-10" db="EMBL/GenBank/DDBJ databases">
        <authorList>
            <person name="Gilroy R."/>
        </authorList>
    </citation>
    <scope>NUCLEOTIDE SEQUENCE</scope>
    <source>
        <strain evidence="1">ChiBcolR7-354</strain>
    </source>
</reference>
<name>A0A9D1CUK6_9FIRM</name>
<proteinExistence type="predicted"/>
<comment type="caution">
    <text evidence="1">The sequence shown here is derived from an EMBL/GenBank/DDBJ whole genome shotgun (WGS) entry which is preliminary data.</text>
</comment>
<sequence>MKFESKKTENCFAGSLTYEYLIPVSGKAFAALLPPEWKIRRNEKLRRPVFVAESGGVVIKGALGGSVLRVSYPEGSFEQTKSEFEAFLGGLPG</sequence>
<evidence type="ECO:0000313" key="1">
    <source>
        <dbReference type="EMBL" id="HIQ79535.1"/>
    </source>
</evidence>
<dbReference type="AlphaFoldDB" id="A0A9D1CUK6"/>
<reference evidence="1" key="2">
    <citation type="journal article" date="2021" name="PeerJ">
        <title>Extensive microbial diversity within the chicken gut microbiome revealed by metagenomics and culture.</title>
        <authorList>
            <person name="Gilroy R."/>
            <person name="Ravi A."/>
            <person name="Getino M."/>
            <person name="Pursley I."/>
            <person name="Horton D.L."/>
            <person name="Alikhan N.F."/>
            <person name="Baker D."/>
            <person name="Gharbi K."/>
            <person name="Hall N."/>
            <person name="Watson M."/>
            <person name="Adriaenssens E.M."/>
            <person name="Foster-Nyarko E."/>
            <person name="Jarju S."/>
            <person name="Secka A."/>
            <person name="Antonio M."/>
            <person name="Oren A."/>
            <person name="Chaudhuri R.R."/>
            <person name="La Ragione R."/>
            <person name="Hildebrand F."/>
            <person name="Pallen M.J."/>
        </authorList>
    </citation>
    <scope>NUCLEOTIDE SEQUENCE</scope>
    <source>
        <strain evidence="1">ChiBcolR7-354</strain>
    </source>
</reference>
<gene>
    <name evidence="1" type="ORF">IAB77_09810</name>
</gene>
<accession>A0A9D1CUK6</accession>